<name>A0A8H6A634_PETAA</name>
<reference evidence="3 4" key="1">
    <citation type="submission" date="2019-04" db="EMBL/GenBank/DDBJ databases">
        <title>Aspergillus burnettii sp. nov., novel species from soil in southeast Queensland.</title>
        <authorList>
            <person name="Gilchrist C.L.M."/>
            <person name="Pitt J.I."/>
            <person name="Lange L."/>
            <person name="Lacey H.J."/>
            <person name="Vuong D."/>
            <person name="Midgley D.J."/>
            <person name="Greenfield P."/>
            <person name="Bradbury M."/>
            <person name="Lacey E."/>
            <person name="Busk P.K."/>
            <person name="Pilgaard B."/>
            <person name="Chooi Y.H."/>
            <person name="Piggott A.M."/>
        </authorList>
    </citation>
    <scope>NUCLEOTIDE SEQUENCE [LARGE SCALE GENOMIC DNA]</scope>
    <source>
        <strain evidence="3 4">FRR 5400</strain>
    </source>
</reference>
<accession>A0A8H6A634</accession>
<evidence type="ECO:0000256" key="1">
    <source>
        <dbReference type="SAM" id="MobiDB-lite"/>
    </source>
</evidence>
<dbReference type="Proteomes" id="UP000541154">
    <property type="component" value="Unassembled WGS sequence"/>
</dbReference>
<feature type="compositionally biased region" description="Acidic residues" evidence="1">
    <location>
        <begin position="387"/>
        <end position="414"/>
    </location>
</feature>
<dbReference type="EMBL" id="SPNV01000104">
    <property type="protein sequence ID" value="KAF5861250.1"/>
    <property type="molecule type" value="Genomic_DNA"/>
</dbReference>
<feature type="region of interest" description="Disordered" evidence="1">
    <location>
        <begin position="387"/>
        <end position="445"/>
    </location>
</feature>
<evidence type="ECO:0000313" key="3">
    <source>
        <dbReference type="EMBL" id="KAF5861250.1"/>
    </source>
</evidence>
<feature type="compositionally biased region" description="Polar residues" evidence="1">
    <location>
        <begin position="138"/>
        <end position="151"/>
    </location>
</feature>
<gene>
    <name evidence="3" type="ORF">ETB97_000442</name>
</gene>
<dbReference type="Pfam" id="PF13391">
    <property type="entry name" value="HNH_2"/>
    <property type="match status" value="1"/>
</dbReference>
<dbReference type="AlphaFoldDB" id="A0A8H6A634"/>
<feature type="domain" description="HNH nuclease" evidence="2">
    <location>
        <begin position="187"/>
        <end position="270"/>
    </location>
</feature>
<proteinExistence type="predicted"/>
<feature type="compositionally biased region" description="Basic and acidic residues" evidence="1">
    <location>
        <begin position="415"/>
        <end position="426"/>
    </location>
</feature>
<evidence type="ECO:0000313" key="4">
    <source>
        <dbReference type="Proteomes" id="UP000541154"/>
    </source>
</evidence>
<dbReference type="InterPro" id="IPR003615">
    <property type="entry name" value="HNH_nuc"/>
</dbReference>
<sequence length="445" mass="50076">MSTTEVPLNMALRETKQRVDTAMMNKLLIEELEDTSKVGLIKELSRTLNMDLDSGVRACLWFADVERLKALVQKAREDEDSEALILLRGDLVTAMLQTCKLLPRYPTPTPDVVALTNPSVIEGVPRKPQRKRKRQESVSEPSEASTSDGQNQTLLQTAAASGPDTLLGPPRLGKAKKLCRERDQNTCVVTANGITAEVAHIYTHCLNPLDSQNQDRNRIFWSVLKLFWSKAMVESWKSAVLGPMGTEACQNMLCLSPTVHRRWQKAHFALKPVDKSDNGKEMTVQFFYLLRGKYAQQTMLETRPDETCHLTPGIMYNEKAGAAIYSGQKLVIKTADPQRHPLPSFDLLQMQWILTRIVAMSGAADDIEPSDRFSGGNMDWFLGMCDEEKEEEEEEEEEENSEDEEDEEKIEEEVEKGKETDGEKQGVRSSIVPRVGENQPVHSIP</sequence>
<comment type="caution">
    <text evidence="3">The sequence shown here is derived from an EMBL/GenBank/DDBJ whole genome shotgun (WGS) entry which is preliminary data.</text>
</comment>
<keyword evidence="4" id="KW-1185">Reference proteome</keyword>
<organism evidence="3 4">
    <name type="scientific">Petromyces alliaceus</name>
    <name type="common">Aspergillus alliaceus</name>
    <dbReference type="NCBI Taxonomy" id="209559"/>
    <lineage>
        <taxon>Eukaryota</taxon>
        <taxon>Fungi</taxon>
        <taxon>Dikarya</taxon>
        <taxon>Ascomycota</taxon>
        <taxon>Pezizomycotina</taxon>
        <taxon>Eurotiomycetes</taxon>
        <taxon>Eurotiomycetidae</taxon>
        <taxon>Eurotiales</taxon>
        <taxon>Aspergillaceae</taxon>
        <taxon>Aspergillus</taxon>
        <taxon>Aspergillus subgen. Circumdati</taxon>
    </lineage>
</organism>
<protein>
    <recommendedName>
        <fullName evidence="2">HNH nuclease domain-containing protein</fullName>
    </recommendedName>
</protein>
<feature type="region of interest" description="Disordered" evidence="1">
    <location>
        <begin position="112"/>
        <end position="151"/>
    </location>
</feature>
<evidence type="ECO:0000259" key="2">
    <source>
        <dbReference type="Pfam" id="PF13391"/>
    </source>
</evidence>